<organism evidence="7 8">
    <name type="scientific">Bartonella taylorii 8TBB</name>
    <dbReference type="NCBI Taxonomy" id="1094560"/>
    <lineage>
        <taxon>Bacteria</taxon>
        <taxon>Pseudomonadati</taxon>
        <taxon>Pseudomonadota</taxon>
        <taxon>Alphaproteobacteria</taxon>
        <taxon>Hyphomicrobiales</taxon>
        <taxon>Bartonellaceae</taxon>
        <taxon>Bartonella</taxon>
    </lineage>
</organism>
<dbReference type="InterPro" id="IPR014503">
    <property type="entry name" value="Clavaminate_syn-like"/>
</dbReference>
<dbReference type="Pfam" id="PF02668">
    <property type="entry name" value="TauD"/>
    <property type="match status" value="1"/>
</dbReference>
<dbReference type="InterPro" id="IPR003819">
    <property type="entry name" value="TauD/TfdA-like"/>
</dbReference>
<dbReference type="Proteomes" id="UP000002648">
    <property type="component" value="Unassembled WGS sequence"/>
</dbReference>
<evidence type="ECO:0000256" key="1">
    <source>
        <dbReference type="ARBA" id="ARBA00008425"/>
    </source>
</evidence>
<dbReference type="SUPFAM" id="SSF51197">
    <property type="entry name" value="Clavaminate synthase-like"/>
    <property type="match status" value="1"/>
</dbReference>
<comment type="caution">
    <text evidence="7">The sequence shown here is derived from an EMBL/GenBank/DDBJ whole genome shotgun (WGS) entry which is preliminary data.</text>
</comment>
<dbReference type="GO" id="GO:0005506">
    <property type="term" value="F:iron ion binding"/>
    <property type="evidence" value="ECO:0007669"/>
    <property type="project" value="InterPro"/>
</dbReference>
<evidence type="ECO:0000259" key="6">
    <source>
        <dbReference type="Pfam" id="PF02668"/>
    </source>
</evidence>
<evidence type="ECO:0000313" key="7">
    <source>
        <dbReference type="EMBL" id="EJF94485.1"/>
    </source>
</evidence>
<keyword evidence="3" id="KW-0560">Oxidoreductase</keyword>
<evidence type="ECO:0000256" key="5">
    <source>
        <dbReference type="PIRSR" id="PIRSR019543-2"/>
    </source>
</evidence>
<evidence type="ECO:0000256" key="4">
    <source>
        <dbReference type="ARBA" id="ARBA00023004"/>
    </source>
</evidence>
<evidence type="ECO:0000256" key="2">
    <source>
        <dbReference type="ARBA" id="ARBA00022723"/>
    </source>
</evidence>
<dbReference type="GO" id="GO:0016706">
    <property type="term" value="F:2-oxoglutarate-dependent dioxygenase activity"/>
    <property type="evidence" value="ECO:0007669"/>
    <property type="project" value="UniProtKB-ARBA"/>
</dbReference>
<evidence type="ECO:0000256" key="3">
    <source>
        <dbReference type="ARBA" id="ARBA00023002"/>
    </source>
</evidence>
<dbReference type="AlphaFoldDB" id="A0A9P2RZ93"/>
<comment type="similarity">
    <text evidence="1">Belongs to the clavaminate synthase family.</text>
</comment>
<gene>
    <name evidence="7" type="ORF">ME9_00798</name>
</gene>
<feature type="domain" description="TauD/TfdA-like" evidence="6">
    <location>
        <begin position="108"/>
        <end position="309"/>
    </location>
</feature>
<protein>
    <recommendedName>
        <fullName evidence="6">TauD/TfdA-like domain-containing protein</fullName>
    </recommendedName>
</protein>
<keyword evidence="8" id="KW-1185">Reference proteome</keyword>
<dbReference type="InterPro" id="IPR042098">
    <property type="entry name" value="TauD-like_sf"/>
</dbReference>
<evidence type="ECO:0000313" key="8">
    <source>
        <dbReference type="Proteomes" id="UP000002648"/>
    </source>
</evidence>
<sequence>MINESTFELSNVERDKLWEALDHVIYDPYGSIEYSVKLKKIAFSLLPHRVLTILMKQKMSIAPRSYLIFENLPIDRQINTSPNPYNLDASCKSGYISENLIMMFSLLIGEPYSIKFEGEHIVNNLVPLEENKKDYTGLGSEVELDFHIENSALKFITGLNLSPKGILLTGVRNDIDGPLTRISDARLALKLLSEEDLSSLKDNLYIINVPYRWRKNGVTSTSKVPLVQGDGEFPDISAVFYPGMLEPQSKKAKEALDHFYEAIKAVSFGIDVQPGRLLYIDNRMALHSRDKFLGSFDSYENPMRWIQRVFVSADLWNHRYVEQIKERVFDFQC</sequence>
<feature type="binding site" evidence="5">
    <location>
        <position position="287"/>
    </location>
    <ligand>
        <name>Fe cation</name>
        <dbReference type="ChEBI" id="CHEBI:24875"/>
    </ligand>
</feature>
<dbReference type="EMBL" id="AIMD01000033">
    <property type="protein sequence ID" value="EJF94485.1"/>
    <property type="molecule type" value="Genomic_DNA"/>
</dbReference>
<name>A0A9P2RZ93_BARTA</name>
<dbReference type="RefSeq" id="WP_004859387.1">
    <property type="nucleotide sequence ID" value="NZ_JH725051.1"/>
</dbReference>
<keyword evidence="2 5" id="KW-0479">Metal-binding</keyword>
<dbReference type="Gene3D" id="3.60.130.10">
    <property type="entry name" value="Clavaminate synthase-like"/>
    <property type="match status" value="1"/>
</dbReference>
<keyword evidence="4 5" id="KW-0408">Iron</keyword>
<proteinExistence type="inferred from homology"/>
<accession>A0A9P2RZ93</accession>
<dbReference type="PIRSF" id="PIRSF019543">
    <property type="entry name" value="Clavaminate_syn"/>
    <property type="match status" value="1"/>
</dbReference>
<reference evidence="7 8" key="1">
    <citation type="submission" date="2012-03" db="EMBL/GenBank/DDBJ databases">
        <title>The Genome Sequence of Bartonella taylorii 8TBB.</title>
        <authorList>
            <consortium name="The Broad Institute Genome Sequencing Platform"/>
            <consortium name="The Broad Institute Genome Sequencing Center for Infectious Disease"/>
            <person name="Feldgarden M."/>
            <person name="Kirby J."/>
            <person name="Kosoy M."/>
            <person name="Birtles R."/>
            <person name="Probert W.S."/>
            <person name="Chiaraviglio L."/>
            <person name="Young S.K."/>
            <person name="Zeng Q."/>
            <person name="Gargeya S."/>
            <person name="Fitzgerald M."/>
            <person name="Haas B."/>
            <person name="Abouelleil A."/>
            <person name="Alvarado L."/>
            <person name="Arachchi H.M."/>
            <person name="Berlin A."/>
            <person name="Chapman S.B."/>
            <person name="Gearin G."/>
            <person name="Goldberg J."/>
            <person name="Griggs A."/>
            <person name="Gujja S."/>
            <person name="Hansen M."/>
            <person name="Heiman D."/>
            <person name="Howarth C."/>
            <person name="Larimer J."/>
            <person name="Lui A."/>
            <person name="MacDonald P.J.P."/>
            <person name="McCowen C."/>
            <person name="Montmayeur A."/>
            <person name="Murphy C."/>
            <person name="Neiman D."/>
            <person name="Pearson M."/>
            <person name="Priest M."/>
            <person name="Roberts A."/>
            <person name="Saif S."/>
            <person name="Shea T."/>
            <person name="Sisk P."/>
            <person name="Stolte C."/>
            <person name="Sykes S."/>
            <person name="Wortman J."/>
            <person name="Nusbaum C."/>
            <person name="Birren B."/>
        </authorList>
    </citation>
    <scope>NUCLEOTIDE SEQUENCE [LARGE SCALE GENOMIC DNA]</scope>
    <source>
        <strain evidence="7 8">8TBB</strain>
    </source>
</reference>